<evidence type="ECO:0000313" key="5">
    <source>
        <dbReference type="EMBL" id="KAK6946540.1"/>
    </source>
</evidence>
<dbReference type="Pfam" id="PF00439">
    <property type="entry name" value="Bromodomain"/>
    <property type="match status" value="1"/>
</dbReference>
<organism evidence="5 6">
    <name type="scientific">Dillenia turbinata</name>
    <dbReference type="NCBI Taxonomy" id="194707"/>
    <lineage>
        <taxon>Eukaryota</taxon>
        <taxon>Viridiplantae</taxon>
        <taxon>Streptophyta</taxon>
        <taxon>Embryophyta</taxon>
        <taxon>Tracheophyta</taxon>
        <taxon>Spermatophyta</taxon>
        <taxon>Magnoliopsida</taxon>
        <taxon>eudicotyledons</taxon>
        <taxon>Gunneridae</taxon>
        <taxon>Pentapetalae</taxon>
        <taxon>Dilleniales</taxon>
        <taxon>Dilleniaceae</taxon>
        <taxon>Dillenia</taxon>
    </lineage>
</organism>
<feature type="compositionally biased region" description="Polar residues" evidence="3">
    <location>
        <begin position="554"/>
        <end position="576"/>
    </location>
</feature>
<feature type="compositionally biased region" description="Basic residues" evidence="3">
    <location>
        <begin position="291"/>
        <end position="305"/>
    </location>
</feature>
<dbReference type="SMART" id="SM00297">
    <property type="entry name" value="BROMO"/>
    <property type="match status" value="1"/>
</dbReference>
<feature type="compositionally biased region" description="Basic and acidic residues" evidence="3">
    <location>
        <begin position="143"/>
        <end position="153"/>
    </location>
</feature>
<evidence type="ECO:0000256" key="2">
    <source>
        <dbReference type="PROSITE-ProRule" id="PRU00035"/>
    </source>
</evidence>
<feature type="compositionally biased region" description="Polar residues" evidence="3">
    <location>
        <begin position="102"/>
        <end position="119"/>
    </location>
</feature>
<gene>
    <name evidence="5" type="ORF">RJ641_014084</name>
</gene>
<sequence>MGRIVEKKKKKKGRPSLLDLQKRTLKEQQQQQELLQKQKQKQQLQKPNPNPNSNSNPLRRSTRRNPNPDEINENATTDGDDELSCASGKRREKKLKLVLKLPQNQQHTSGSANSGSLDTNIDDEDGSTNPKKRKINAIGDGSSRAETEKEEKPILSSNSAIGVQGTRLDLGPSTPLPDKKLLLFILDRLQKKDTYGVFSEPVDPKELPDYHEVIAHPMDFGTVRKKLGDGAYANLEQFEKDVFLICSNAMQYNAPDTIYFRQARSIQELAKKNFENLRQDSDDNEPEPRVVRRGRPPTKSLKKSLGRPSLESAGSDFPDAALATGVESSIWSNSDLKRGSPVDKSGLVESSGQLLSGRNNDGYFGFLNDHKSEKNEEFPGPLIRGNSTKYGKKQFVSDDDKRSTYKQSHLSAGREPSAFTLFIGERKHIIPVGLHSEYGYARSLARYAANLGPFIWKIASKRIERSLPAGVMFGPGWVGDNDTVPSKLQLSSQLSCQPSSPQPCLPETSSSAATPCVTQSNGDNLSGKPQENSLSEKPEVSAQLATDGPPIMSTPASGTNSSSPTANRSPEPTAGNTDVGGLNFQVGSNILNSSTIPVRPRPPFQMQQSPVFHPGRNGLNGYYGINLPAQMGNFIIGAKATRLNLQSSSVIDAISRTNNNCVHPITSNNNSEGSKIPENPKRTDCDISQPNNSSEVPAASKARSLSQPSWQGLVPKQRPESVPPDLNVGFQSPTSPSPSSSRVDTTQPDLALQL</sequence>
<feature type="compositionally biased region" description="Low complexity" evidence="3">
    <location>
        <begin position="732"/>
        <end position="741"/>
    </location>
</feature>
<keyword evidence="6" id="KW-1185">Reference proteome</keyword>
<feature type="region of interest" description="Disordered" evidence="3">
    <location>
        <begin position="659"/>
        <end position="754"/>
    </location>
</feature>
<feature type="compositionally biased region" description="Polar residues" evidence="3">
    <location>
        <begin position="686"/>
        <end position="695"/>
    </location>
</feature>
<keyword evidence="1 2" id="KW-0103">Bromodomain</keyword>
<evidence type="ECO:0000256" key="3">
    <source>
        <dbReference type="SAM" id="MobiDB-lite"/>
    </source>
</evidence>
<feature type="region of interest" description="Disordered" evidence="3">
    <location>
        <begin position="275"/>
        <end position="317"/>
    </location>
</feature>
<evidence type="ECO:0000259" key="4">
    <source>
        <dbReference type="PROSITE" id="PS50014"/>
    </source>
</evidence>
<dbReference type="Gene3D" id="1.20.920.10">
    <property type="entry name" value="Bromodomain-like"/>
    <property type="match status" value="1"/>
</dbReference>
<dbReference type="SUPFAM" id="SSF47370">
    <property type="entry name" value="Bromodomain"/>
    <property type="match status" value="1"/>
</dbReference>
<comment type="caution">
    <text evidence="5">The sequence shown here is derived from an EMBL/GenBank/DDBJ whole genome shotgun (WGS) entry which is preliminary data.</text>
</comment>
<protein>
    <submittedName>
        <fullName evidence="5">Bromodomain</fullName>
    </submittedName>
</protein>
<feature type="compositionally biased region" description="Low complexity" evidence="3">
    <location>
        <begin position="27"/>
        <end position="59"/>
    </location>
</feature>
<dbReference type="AlphaFoldDB" id="A0AAN8W795"/>
<dbReference type="PANTHER" id="PTHR22881">
    <property type="entry name" value="BROMODOMAIN CONTAINING PROTEIN"/>
    <property type="match status" value="1"/>
</dbReference>
<name>A0AAN8W795_9MAGN</name>
<feature type="compositionally biased region" description="Low complexity" evidence="3">
    <location>
        <begin position="489"/>
        <end position="499"/>
    </location>
</feature>
<feature type="region of interest" description="Disordered" evidence="3">
    <location>
        <begin position="489"/>
        <end position="586"/>
    </location>
</feature>
<feature type="compositionally biased region" description="Basic residues" evidence="3">
    <location>
        <begin position="88"/>
        <end position="97"/>
    </location>
</feature>
<dbReference type="CDD" id="cd04369">
    <property type="entry name" value="Bromodomain"/>
    <property type="match status" value="1"/>
</dbReference>
<proteinExistence type="predicted"/>
<dbReference type="PANTHER" id="PTHR22881:SF27">
    <property type="entry name" value="BROMODOMAIN CONTAINING 7_9"/>
    <property type="match status" value="1"/>
</dbReference>
<feature type="domain" description="Bromo" evidence="4">
    <location>
        <begin position="190"/>
        <end position="260"/>
    </location>
</feature>
<dbReference type="PROSITE" id="PS00633">
    <property type="entry name" value="BROMODOMAIN_1"/>
    <property type="match status" value="1"/>
</dbReference>
<feature type="compositionally biased region" description="Polar residues" evidence="3">
    <location>
        <begin position="507"/>
        <end position="533"/>
    </location>
</feature>
<evidence type="ECO:0000256" key="1">
    <source>
        <dbReference type="ARBA" id="ARBA00023117"/>
    </source>
</evidence>
<reference evidence="5 6" key="1">
    <citation type="submission" date="2023-12" db="EMBL/GenBank/DDBJ databases">
        <title>A high-quality genome assembly for Dillenia turbinata (Dilleniales).</title>
        <authorList>
            <person name="Chanderbali A."/>
        </authorList>
    </citation>
    <scope>NUCLEOTIDE SEQUENCE [LARGE SCALE GENOMIC DNA]</scope>
    <source>
        <strain evidence="5">LSX21</strain>
        <tissue evidence="5">Leaf</tissue>
    </source>
</reference>
<dbReference type="InterPro" id="IPR036427">
    <property type="entry name" value="Bromodomain-like_sf"/>
</dbReference>
<dbReference type="InterPro" id="IPR051831">
    <property type="entry name" value="Bromodomain_contain_prot"/>
</dbReference>
<accession>A0AAN8W795</accession>
<feature type="region of interest" description="Disordered" evidence="3">
    <location>
        <begin position="1"/>
        <end position="20"/>
    </location>
</feature>
<dbReference type="InterPro" id="IPR001487">
    <property type="entry name" value="Bromodomain"/>
</dbReference>
<dbReference type="PRINTS" id="PR00503">
    <property type="entry name" value="BROMODOMAIN"/>
</dbReference>
<feature type="compositionally biased region" description="Basic and acidic residues" evidence="3">
    <location>
        <begin position="275"/>
        <end position="290"/>
    </location>
</feature>
<feature type="compositionally biased region" description="Basic residues" evidence="3">
    <location>
        <begin position="1"/>
        <end position="14"/>
    </location>
</feature>
<feature type="region of interest" description="Disordered" evidence="3">
    <location>
        <begin position="25"/>
        <end position="158"/>
    </location>
</feature>
<dbReference type="PROSITE" id="PS50014">
    <property type="entry name" value="BROMODOMAIN_2"/>
    <property type="match status" value="1"/>
</dbReference>
<dbReference type="Proteomes" id="UP001370490">
    <property type="component" value="Unassembled WGS sequence"/>
</dbReference>
<dbReference type="InterPro" id="IPR018359">
    <property type="entry name" value="Bromodomain_CS"/>
</dbReference>
<dbReference type="EMBL" id="JBAMMX010000002">
    <property type="protein sequence ID" value="KAK6946540.1"/>
    <property type="molecule type" value="Genomic_DNA"/>
</dbReference>
<evidence type="ECO:0000313" key="6">
    <source>
        <dbReference type="Proteomes" id="UP001370490"/>
    </source>
</evidence>
<feature type="compositionally biased region" description="Polar residues" evidence="3">
    <location>
        <begin position="659"/>
        <end position="673"/>
    </location>
</feature>